<gene>
    <name evidence="1" type="ORF">NUW58_g6075</name>
</gene>
<protein>
    <submittedName>
        <fullName evidence="1">Uncharacterized protein</fullName>
    </submittedName>
</protein>
<evidence type="ECO:0000313" key="2">
    <source>
        <dbReference type="Proteomes" id="UP001143856"/>
    </source>
</evidence>
<dbReference type="Proteomes" id="UP001143856">
    <property type="component" value="Unassembled WGS sequence"/>
</dbReference>
<name>A0ACC1NZS8_9PEZI</name>
<accession>A0ACC1NZS8</accession>
<organism evidence="1 2">
    <name type="scientific">Xylaria curta</name>
    <dbReference type="NCBI Taxonomy" id="42375"/>
    <lineage>
        <taxon>Eukaryota</taxon>
        <taxon>Fungi</taxon>
        <taxon>Dikarya</taxon>
        <taxon>Ascomycota</taxon>
        <taxon>Pezizomycotina</taxon>
        <taxon>Sordariomycetes</taxon>
        <taxon>Xylariomycetidae</taxon>
        <taxon>Xylariales</taxon>
        <taxon>Xylariaceae</taxon>
        <taxon>Xylaria</taxon>
    </lineage>
</organism>
<proteinExistence type="predicted"/>
<sequence length="713" mass="81045">MIPPNEETPKPDTNDPGYYALGRRISDNVYYKRIFRLFRYPQLPGPDYIRLLHLHPTTGSSQSRLEGCLRVHKLDAQCDYEAISYSWGDHANFDQGIILNGQVLKMTRNLYAALKAYRYYDRPRALWADAVCIDQSDAAEKSRQVAIMADIYSKARAVQVWLGPGSPYTTEAMKFMESLSLRSKSFGIHREDNNPELYATIPFLDISDDEAENLVDDALKSHVESVLFRSWFNRVWVVQEATLATELVVSLGDATLSWADFARAVEILRGARRKLTEGEKRSRLDSTRQAWELVRHRNNFRLLDEFSNRDHHWMTTMAIYMMRRRDCKDDRDRVYAILSMTKSPYNMVPDYDRTVEDVYAEFAQRYSPNTQLYWAGLCRRKRPSESENGIAATGPGEQITIDVNDRDFLPSWAPELRPSLTQAWNSPFDGEYSTAHGAPIYFSTSPGGPKVMLARGTLFDVVYTATWEYYNNTTGRLLLDPGFFFPVISQLRSIFDGIPLHDSVSEFKPSSEPVWLTLAKVLTMGVGECEGAEIFLSQFPHFKSLEHLQSGSLPWLTAIWNRFEKHCFSPTGEAFQNVLLRILSGEPRPLSPDGLVAFGFLNHLATTLDVNRLFVTMGGYLGIAPRDIRPGDFIAVMNGCEMPYVVRAAGKKYKIAGGMEGNPWLEVVGPCYLEGIMKGEIYKNRDAPEFSHLEWTRYDGDEVDSLAGALVLV</sequence>
<evidence type="ECO:0000313" key="1">
    <source>
        <dbReference type="EMBL" id="KAJ2984407.1"/>
    </source>
</evidence>
<reference evidence="1" key="1">
    <citation type="submission" date="2022-10" db="EMBL/GenBank/DDBJ databases">
        <title>Genome Sequence of Xylaria curta.</title>
        <authorList>
            <person name="Buettner E."/>
        </authorList>
    </citation>
    <scope>NUCLEOTIDE SEQUENCE</scope>
    <source>
        <strain evidence="1">Babe10</strain>
    </source>
</reference>
<dbReference type="EMBL" id="JAPDGR010001303">
    <property type="protein sequence ID" value="KAJ2984407.1"/>
    <property type="molecule type" value="Genomic_DNA"/>
</dbReference>
<comment type="caution">
    <text evidence="1">The sequence shown here is derived from an EMBL/GenBank/DDBJ whole genome shotgun (WGS) entry which is preliminary data.</text>
</comment>
<keyword evidence="2" id="KW-1185">Reference proteome</keyword>